<protein>
    <submittedName>
        <fullName evidence="1">TIGR02453 family protein</fullName>
    </submittedName>
</protein>
<dbReference type="Proteomes" id="UP000199452">
    <property type="component" value="Unassembled WGS sequence"/>
</dbReference>
<accession>A0A1G6KZQ4</accession>
<dbReference type="EMBL" id="FMYP01000028">
    <property type="protein sequence ID" value="SDC36311.1"/>
    <property type="molecule type" value="Genomic_DNA"/>
</dbReference>
<gene>
    <name evidence="1" type="ORF">SAMN05216323_10281</name>
</gene>
<dbReference type="NCBIfam" id="TIGR02453">
    <property type="entry name" value="TIGR02453 family protein"/>
    <property type="match status" value="1"/>
</dbReference>
<dbReference type="PANTHER" id="PTHR36452:SF1">
    <property type="entry name" value="DUF2461 DOMAIN-CONTAINING PROTEIN"/>
    <property type="match status" value="1"/>
</dbReference>
<dbReference type="InterPro" id="IPR015996">
    <property type="entry name" value="UCP028451"/>
</dbReference>
<proteinExistence type="predicted"/>
<dbReference type="Pfam" id="PF09365">
    <property type="entry name" value="DUF2461"/>
    <property type="match status" value="1"/>
</dbReference>
<keyword evidence="2" id="KW-1185">Reference proteome</keyword>
<dbReference type="RefSeq" id="WP_092438015.1">
    <property type="nucleotide sequence ID" value="NZ_FMYP01000028.1"/>
</dbReference>
<dbReference type="OrthoDB" id="9794241at2"/>
<evidence type="ECO:0000313" key="1">
    <source>
        <dbReference type="EMBL" id="SDC36311.1"/>
    </source>
</evidence>
<dbReference type="PANTHER" id="PTHR36452">
    <property type="entry name" value="CHROMOSOME 12, WHOLE GENOME SHOTGUN SEQUENCE"/>
    <property type="match status" value="1"/>
</dbReference>
<evidence type="ECO:0000313" key="2">
    <source>
        <dbReference type="Proteomes" id="UP000199452"/>
    </source>
</evidence>
<organism evidence="1 2">
    <name type="scientific">Williamwhitmania taraxaci</name>
    <dbReference type="NCBI Taxonomy" id="1640674"/>
    <lineage>
        <taxon>Bacteria</taxon>
        <taxon>Pseudomonadati</taxon>
        <taxon>Bacteroidota</taxon>
        <taxon>Bacteroidia</taxon>
        <taxon>Bacteroidales</taxon>
        <taxon>Williamwhitmaniaceae</taxon>
        <taxon>Williamwhitmania</taxon>
    </lineage>
</organism>
<dbReference type="InterPro" id="IPR012808">
    <property type="entry name" value="CHP02453"/>
</dbReference>
<dbReference type="STRING" id="1640674.SAMN05216323_10281"/>
<reference evidence="1 2" key="1">
    <citation type="submission" date="2016-09" db="EMBL/GenBank/DDBJ databases">
        <authorList>
            <person name="Capua I."/>
            <person name="De Benedictis P."/>
            <person name="Joannis T."/>
            <person name="Lombin L.H."/>
            <person name="Cattoli G."/>
        </authorList>
    </citation>
    <scope>NUCLEOTIDE SEQUENCE [LARGE SCALE GENOMIC DNA]</scope>
    <source>
        <strain evidence="1 2">A7P-90m</strain>
    </source>
</reference>
<dbReference type="PIRSF" id="PIRSF028451">
    <property type="entry name" value="UCP028451"/>
    <property type="match status" value="1"/>
</dbReference>
<dbReference type="AlphaFoldDB" id="A0A1G6KZQ4"/>
<name>A0A1G6KZQ4_9BACT</name>
<sequence>MVPKTVMIFLEGLKANNSRDWFNENKDNYLQALKSYDNILEQLISSVGLFDDEVVGLKPKDAIFRIYRDVRFSHDKSPYKTHFGAYLARGGRKSPSAGYYVHLEADGSVLAGGIWRPESENLKKIRRAIDLYHEEFLQIVSEKIFTKWFGKLSSDDALVRVPAGFSNDSPVANYLRMKSFTVGHTFTNRDVLEPNFEERVVEACRAMYRFNTFLREAIDEK</sequence>